<dbReference type="EMBL" id="JARAKH010000047">
    <property type="protein sequence ID" value="KAK8377142.1"/>
    <property type="molecule type" value="Genomic_DNA"/>
</dbReference>
<proteinExistence type="predicted"/>
<accession>A0AAW0SQV4</accession>
<dbReference type="AlphaFoldDB" id="A0AAW0SQV4"/>
<organism evidence="1 2">
    <name type="scientific">Scylla paramamosain</name>
    <name type="common">Mud crab</name>
    <dbReference type="NCBI Taxonomy" id="85552"/>
    <lineage>
        <taxon>Eukaryota</taxon>
        <taxon>Metazoa</taxon>
        <taxon>Ecdysozoa</taxon>
        <taxon>Arthropoda</taxon>
        <taxon>Crustacea</taxon>
        <taxon>Multicrustacea</taxon>
        <taxon>Malacostraca</taxon>
        <taxon>Eumalacostraca</taxon>
        <taxon>Eucarida</taxon>
        <taxon>Decapoda</taxon>
        <taxon>Pleocyemata</taxon>
        <taxon>Brachyura</taxon>
        <taxon>Eubrachyura</taxon>
        <taxon>Portunoidea</taxon>
        <taxon>Portunidae</taxon>
        <taxon>Portuninae</taxon>
        <taxon>Scylla</taxon>
    </lineage>
</organism>
<protein>
    <submittedName>
        <fullName evidence="1">Uncharacterized protein</fullName>
    </submittedName>
</protein>
<reference evidence="1 2" key="1">
    <citation type="submission" date="2023-03" db="EMBL/GenBank/DDBJ databases">
        <title>High-quality genome of Scylla paramamosain provides insights in environmental adaptation.</title>
        <authorList>
            <person name="Zhang L."/>
        </authorList>
    </citation>
    <scope>NUCLEOTIDE SEQUENCE [LARGE SCALE GENOMIC DNA]</scope>
    <source>
        <strain evidence="1">LZ_2023a</strain>
        <tissue evidence="1">Muscle</tissue>
    </source>
</reference>
<evidence type="ECO:0000313" key="2">
    <source>
        <dbReference type="Proteomes" id="UP001487740"/>
    </source>
</evidence>
<name>A0AAW0SQV4_SCYPA</name>
<sequence>MLLFSEHVKIDNAGGVHKHTDKPHGDGFQCSNHWFQCWELARVCYLFRHGTSGGTWRAVDELQLTEEMEEQS</sequence>
<comment type="caution">
    <text evidence="1">The sequence shown here is derived from an EMBL/GenBank/DDBJ whole genome shotgun (WGS) entry which is preliminary data.</text>
</comment>
<keyword evidence="2" id="KW-1185">Reference proteome</keyword>
<dbReference type="Proteomes" id="UP001487740">
    <property type="component" value="Unassembled WGS sequence"/>
</dbReference>
<evidence type="ECO:0000313" key="1">
    <source>
        <dbReference type="EMBL" id="KAK8377142.1"/>
    </source>
</evidence>
<gene>
    <name evidence="1" type="ORF">O3P69_013650</name>
</gene>